<keyword evidence="10" id="KW-1185">Reference proteome</keyword>
<reference evidence="9 10" key="1">
    <citation type="submission" date="2018-03" db="EMBL/GenBank/DDBJ databases">
        <title>Genomic Encyclopedia of Archaeal and Bacterial Type Strains, Phase II (KMG-II): from individual species to whole genera.</title>
        <authorList>
            <person name="Goeker M."/>
        </authorList>
    </citation>
    <scope>NUCLEOTIDE SEQUENCE [LARGE SCALE GENOMIC DNA]</scope>
    <source>
        <strain evidence="9 10">DSM 45312</strain>
    </source>
</reference>
<feature type="compositionally biased region" description="Basic and acidic residues" evidence="7">
    <location>
        <begin position="467"/>
        <end position="477"/>
    </location>
</feature>
<dbReference type="InterPro" id="IPR059026">
    <property type="entry name" value="LpqB_N"/>
</dbReference>
<gene>
    <name evidence="6" type="primary">lpqB</name>
    <name evidence="9" type="ORF">CLV63_109124</name>
</gene>
<accession>A0A2P8DIU6</accession>
<dbReference type="AlphaFoldDB" id="A0A2P8DIU6"/>
<keyword evidence="4" id="KW-0564">Palmitate</keyword>
<sequence length="656" mass="71042">MTASRSPRNPQHPRNPRRSRSPRNSGSGWSRDARRAAALLCLAALLTSCASVPTGGPIVAGGGGENGRGHQDDYVRLLPAGPQQDVGEERLVRDFLRDMGSLEEDHRAARLFMTGDEQRQWRPNGTVLVYDEIRDADFTVSTAADGESATVRMRADQVASIDHGGQYLPVDKGERIDTVFTLAKAKGQWRIADLPDELLLSRRDIDRVYRPLNLYYFNQDDSTLVPDPVFIPASTEEIPTRLVRMLVNGPTEWLAPAVRTAFPKDTKVAVASSGGRVTVQLRSTGGSPDQGESFRMGAQIAWTLRQLAEVQEFTVEVNGEETPIPGGQDGVQQVSGRLWDSVNPSVGSDSEHAYFTREGQLWSLSAGSGKQNADPVPGPAGAGSAPLEQYAVSVREGLVAGIDAAEKDSTSVLVADLSDGSEYRTVLKDGDYTSLSWDGYDNLWVVQDLGSGADSEEEREADSAADDTERGPERDPADPAPPDERADDDPESGATRLWQVDDGKPTRVEAPELDDRTVTRLRASRDGTRVAVLLEEDDTSRLYVGRVTEHDGEVRLDRFKPLGSDLTEVTDVAWRGADQLAVLGKRGGAVLGYLVRLDGNAESTSASAPPGADMKTIAAAPGQPLLSGAEDDRIWMTNDRVTWQRITDGTNPVYPG</sequence>
<evidence type="ECO:0000256" key="4">
    <source>
        <dbReference type="ARBA" id="ARBA00023139"/>
    </source>
</evidence>
<dbReference type="Pfam" id="PF25976">
    <property type="entry name" value="LpqB_N"/>
    <property type="match status" value="1"/>
</dbReference>
<evidence type="ECO:0000256" key="6">
    <source>
        <dbReference type="HAMAP-Rule" id="MF_01373"/>
    </source>
</evidence>
<dbReference type="Proteomes" id="UP000240542">
    <property type="component" value="Unassembled WGS sequence"/>
</dbReference>
<evidence type="ECO:0000256" key="5">
    <source>
        <dbReference type="ARBA" id="ARBA00023288"/>
    </source>
</evidence>
<feature type="domain" description="GerMN" evidence="8">
    <location>
        <begin position="239"/>
        <end position="326"/>
    </location>
</feature>
<dbReference type="HAMAP" id="MF_01373">
    <property type="entry name" value="LpqB_lipoprot"/>
    <property type="match status" value="1"/>
</dbReference>
<dbReference type="Pfam" id="PF10647">
    <property type="entry name" value="Gmad1"/>
    <property type="match status" value="1"/>
</dbReference>
<dbReference type="EMBL" id="PYGA01000009">
    <property type="protein sequence ID" value="PSK97121.1"/>
    <property type="molecule type" value="Genomic_DNA"/>
</dbReference>
<feature type="compositionally biased region" description="Basic and acidic residues" evidence="7">
    <location>
        <begin position="499"/>
        <end position="508"/>
    </location>
</feature>
<keyword evidence="5" id="KW-0449">Lipoprotein</keyword>
<dbReference type="SUPFAM" id="SSF82171">
    <property type="entry name" value="DPP6 N-terminal domain-like"/>
    <property type="match status" value="1"/>
</dbReference>
<dbReference type="InterPro" id="IPR023959">
    <property type="entry name" value="LpqB"/>
</dbReference>
<dbReference type="InterPro" id="IPR019606">
    <property type="entry name" value="GerMN"/>
</dbReference>
<evidence type="ECO:0000313" key="10">
    <source>
        <dbReference type="Proteomes" id="UP000240542"/>
    </source>
</evidence>
<protein>
    <recommendedName>
        <fullName evidence="6">Lipoprotein LpqB</fullName>
    </recommendedName>
</protein>
<keyword evidence="3" id="KW-0472">Membrane</keyword>
<feature type="region of interest" description="Disordered" evidence="7">
    <location>
        <begin position="1"/>
        <end position="30"/>
    </location>
</feature>
<keyword evidence="1" id="KW-1003">Cell membrane</keyword>
<feature type="region of interest" description="Disordered" evidence="7">
    <location>
        <begin position="451"/>
        <end position="508"/>
    </location>
</feature>
<feature type="compositionally biased region" description="Acidic residues" evidence="7">
    <location>
        <begin position="454"/>
        <end position="466"/>
    </location>
</feature>
<evidence type="ECO:0000256" key="3">
    <source>
        <dbReference type="ARBA" id="ARBA00023136"/>
    </source>
</evidence>
<dbReference type="GO" id="GO:0005886">
    <property type="term" value="C:plasma membrane"/>
    <property type="evidence" value="ECO:0007669"/>
    <property type="project" value="UniProtKB-SubCell"/>
</dbReference>
<proteinExistence type="inferred from homology"/>
<dbReference type="Pfam" id="PF10646">
    <property type="entry name" value="Germane"/>
    <property type="match status" value="1"/>
</dbReference>
<comment type="similarity">
    <text evidence="6">Belongs to the LpqB lipoprotein family.</text>
</comment>
<comment type="caution">
    <text evidence="9">The sequence shown here is derived from an EMBL/GenBank/DDBJ whole genome shotgun (WGS) entry which is preliminary data.</text>
</comment>
<evidence type="ECO:0000259" key="8">
    <source>
        <dbReference type="SMART" id="SM00909"/>
    </source>
</evidence>
<evidence type="ECO:0000256" key="2">
    <source>
        <dbReference type="ARBA" id="ARBA00022729"/>
    </source>
</evidence>
<evidence type="ECO:0000256" key="1">
    <source>
        <dbReference type="ARBA" id="ARBA00022475"/>
    </source>
</evidence>
<comment type="subcellular location">
    <subcellularLocation>
        <location evidence="6">Cell membrane</location>
        <topology evidence="6">Lipid-anchor</topology>
    </subcellularLocation>
</comment>
<dbReference type="SMART" id="SM00909">
    <property type="entry name" value="Germane"/>
    <property type="match status" value="1"/>
</dbReference>
<organism evidence="9 10">
    <name type="scientific">Murinocardiopsis flavida</name>
    <dbReference type="NCBI Taxonomy" id="645275"/>
    <lineage>
        <taxon>Bacteria</taxon>
        <taxon>Bacillati</taxon>
        <taxon>Actinomycetota</taxon>
        <taxon>Actinomycetes</taxon>
        <taxon>Streptosporangiales</taxon>
        <taxon>Nocardiopsidaceae</taxon>
        <taxon>Murinocardiopsis</taxon>
    </lineage>
</organism>
<evidence type="ECO:0000256" key="7">
    <source>
        <dbReference type="SAM" id="MobiDB-lite"/>
    </source>
</evidence>
<name>A0A2P8DIU6_9ACTN</name>
<keyword evidence="2" id="KW-0732">Signal</keyword>
<evidence type="ECO:0000313" key="9">
    <source>
        <dbReference type="EMBL" id="PSK97121.1"/>
    </source>
</evidence>
<dbReference type="InterPro" id="IPR018910">
    <property type="entry name" value="LpqB_C"/>
</dbReference>
<feature type="region of interest" description="Disordered" evidence="7">
    <location>
        <begin position="365"/>
        <end position="384"/>
    </location>
</feature>